<gene>
    <name evidence="2" type="ORF">ENS56_05705</name>
</gene>
<comment type="caution">
    <text evidence="2">The sequence shown here is derived from an EMBL/GenBank/DDBJ whole genome shotgun (WGS) entry which is preliminary data.</text>
</comment>
<dbReference type="PROSITE" id="PS50910">
    <property type="entry name" value="HEPN"/>
    <property type="match status" value="1"/>
</dbReference>
<dbReference type="Gene3D" id="1.20.120.330">
    <property type="entry name" value="Nucleotidyltransferases domain 2"/>
    <property type="match status" value="1"/>
</dbReference>
<sequence>MKDLKNAVKMFKVAEKDFKALKNMTDESLFDIEIFGFHAQQTVEKLLKAWLSAIGVKYEKTHDLQILFSLLKANGQNIPAELETLEILTDFSVNFRYDVFENVDASLERNETIKLIQQLKDLVNKYIS</sequence>
<dbReference type="SMART" id="SM00748">
    <property type="entry name" value="HEPN"/>
    <property type="match status" value="1"/>
</dbReference>
<reference evidence="2" key="1">
    <citation type="journal article" date="2020" name="mSystems">
        <title>Genome- and Community-Level Interaction Insights into Carbon Utilization and Element Cycling Functions of Hydrothermarchaeota in Hydrothermal Sediment.</title>
        <authorList>
            <person name="Zhou Z."/>
            <person name="Liu Y."/>
            <person name="Xu W."/>
            <person name="Pan J."/>
            <person name="Luo Z.H."/>
            <person name="Li M."/>
        </authorList>
    </citation>
    <scope>NUCLEOTIDE SEQUENCE [LARGE SCALE GENOMIC DNA]</scope>
    <source>
        <strain evidence="2">SpSt-500</strain>
    </source>
</reference>
<feature type="domain" description="HEPN" evidence="1">
    <location>
        <begin position="11"/>
        <end position="122"/>
    </location>
</feature>
<evidence type="ECO:0000313" key="2">
    <source>
        <dbReference type="EMBL" id="HGT47508.1"/>
    </source>
</evidence>
<dbReference type="InterPro" id="IPR007842">
    <property type="entry name" value="HEPN_dom"/>
</dbReference>
<accession>A0A832D0T5</accession>
<dbReference type="EMBL" id="DSVI01000007">
    <property type="protein sequence ID" value="HGT47508.1"/>
    <property type="molecule type" value="Genomic_DNA"/>
</dbReference>
<name>A0A832D0T5_9BACT</name>
<dbReference type="SUPFAM" id="SSF81593">
    <property type="entry name" value="Nucleotidyltransferase substrate binding subunit/domain"/>
    <property type="match status" value="1"/>
</dbReference>
<protein>
    <submittedName>
        <fullName evidence="2">HEPN domain-containing protein</fullName>
    </submittedName>
</protein>
<evidence type="ECO:0000259" key="1">
    <source>
        <dbReference type="PROSITE" id="PS50910"/>
    </source>
</evidence>
<proteinExistence type="predicted"/>
<organism evidence="2">
    <name type="scientific">Ignavibacterium album</name>
    <dbReference type="NCBI Taxonomy" id="591197"/>
    <lineage>
        <taxon>Bacteria</taxon>
        <taxon>Pseudomonadati</taxon>
        <taxon>Ignavibacteriota</taxon>
        <taxon>Ignavibacteria</taxon>
        <taxon>Ignavibacteriales</taxon>
        <taxon>Ignavibacteriaceae</taxon>
        <taxon>Ignavibacterium</taxon>
    </lineage>
</organism>
<dbReference type="AlphaFoldDB" id="A0A832D0T5"/>
<dbReference type="Pfam" id="PF05168">
    <property type="entry name" value="HEPN"/>
    <property type="match status" value="1"/>
</dbReference>